<organism evidence="3 4">
    <name type="scientific">Paenibacillus haidiansis</name>
    <dbReference type="NCBI Taxonomy" id="1574488"/>
    <lineage>
        <taxon>Bacteria</taxon>
        <taxon>Bacillati</taxon>
        <taxon>Bacillota</taxon>
        <taxon>Bacilli</taxon>
        <taxon>Bacillales</taxon>
        <taxon>Paenibacillaceae</taxon>
        <taxon>Paenibacillus</taxon>
    </lineage>
</organism>
<dbReference type="SUPFAM" id="SSF56300">
    <property type="entry name" value="Metallo-dependent phosphatases"/>
    <property type="match status" value="1"/>
</dbReference>
<evidence type="ECO:0000313" key="3">
    <source>
        <dbReference type="EMBL" id="MEF2965344.1"/>
    </source>
</evidence>
<accession>A0ABU7VNL0</accession>
<dbReference type="Pfam" id="PF12850">
    <property type="entry name" value="Metallophos_2"/>
    <property type="match status" value="1"/>
</dbReference>
<keyword evidence="4" id="KW-1185">Reference proteome</keyword>
<protein>
    <submittedName>
        <fullName evidence="3">Metallophosphoesterase family protein</fullName>
    </submittedName>
</protein>
<dbReference type="PIRSF" id="PIRSF000883">
    <property type="entry name" value="Pesterase_MJ0912"/>
    <property type="match status" value="1"/>
</dbReference>
<dbReference type="PANTHER" id="PTHR42850:SF2">
    <property type="entry name" value="BLL5683 PROTEIN"/>
    <property type="match status" value="1"/>
</dbReference>
<gene>
    <name evidence="3" type="ORF">V3851_05815</name>
</gene>
<dbReference type="EMBL" id="JAZHPZ010000002">
    <property type="protein sequence ID" value="MEF2965344.1"/>
    <property type="molecule type" value="Genomic_DNA"/>
</dbReference>
<dbReference type="InterPro" id="IPR011152">
    <property type="entry name" value="Pesterase_MJ0912"/>
</dbReference>
<feature type="domain" description="Calcineurin-like phosphoesterase" evidence="2">
    <location>
        <begin position="5"/>
        <end position="183"/>
    </location>
</feature>
<proteinExistence type="inferred from homology"/>
<name>A0ABU7VNL0_9BACL</name>
<evidence type="ECO:0000259" key="2">
    <source>
        <dbReference type="Pfam" id="PF12850"/>
    </source>
</evidence>
<dbReference type="PANTHER" id="PTHR42850">
    <property type="entry name" value="METALLOPHOSPHOESTERASE"/>
    <property type="match status" value="1"/>
</dbReference>
<comment type="similarity">
    <text evidence="1">Belongs to the metallophosphoesterase superfamily. YfcE family.</text>
</comment>
<dbReference type="InterPro" id="IPR050126">
    <property type="entry name" value="Ap4A_hydrolase"/>
</dbReference>
<dbReference type="Proteomes" id="UP001306950">
    <property type="component" value="Unassembled WGS sequence"/>
</dbReference>
<evidence type="ECO:0000313" key="4">
    <source>
        <dbReference type="Proteomes" id="UP001306950"/>
    </source>
</evidence>
<dbReference type="InterPro" id="IPR029052">
    <property type="entry name" value="Metallo-depent_PP-like"/>
</dbReference>
<comment type="caution">
    <text evidence="3">The sequence shown here is derived from an EMBL/GenBank/DDBJ whole genome shotgun (WGS) entry which is preliminary data.</text>
</comment>
<dbReference type="RefSeq" id="WP_331845577.1">
    <property type="nucleotide sequence ID" value="NZ_JAZHPZ010000002.1"/>
</dbReference>
<evidence type="ECO:0000256" key="1">
    <source>
        <dbReference type="ARBA" id="ARBA00008950"/>
    </source>
</evidence>
<dbReference type="InterPro" id="IPR024654">
    <property type="entry name" value="Calcineurin-like_PHP_lpxH"/>
</dbReference>
<dbReference type="Gene3D" id="3.60.21.10">
    <property type="match status" value="1"/>
</dbReference>
<sequence>MHKAIAVISDIHSNTLALEAVLQDISRRGINLIVNLGDSLYGPVDPIGTAGLLMEHANIVHIMGNCDQILLEESSDSETYRFVKPRITSEIEQWIRSFQDTWVFEDLLFCHGTPFSNSEYLVEEVNEQGVRYKSPDRLALGLKEISQKYIFCGHSHVPKTIFLPDGKLVVNPGSVGLPAYEEEAPFAHAMESGSPYADYAIAYKTEAEGWNIEHVMVRYDWEQAGSIAEQNGRNDYAVAIKTGRATQ</sequence>
<reference evidence="3 4" key="1">
    <citation type="submission" date="2024-02" db="EMBL/GenBank/DDBJ databases">
        <title>A nitrogen-fixing paenibacillus bacterium.</title>
        <authorList>
            <person name="Zhang W.L."/>
            <person name="Chen S.F."/>
        </authorList>
    </citation>
    <scope>NUCLEOTIDE SEQUENCE [LARGE SCALE GENOMIC DNA]</scope>
    <source>
        <strain evidence="3 4">M1</strain>
    </source>
</reference>